<name>A0A4Y3QYF7_STRCI</name>
<dbReference type="EMBL" id="BJMM01000012">
    <property type="protein sequence ID" value="GEB50455.1"/>
    <property type="molecule type" value="Genomic_DNA"/>
</dbReference>
<protein>
    <recommendedName>
        <fullName evidence="1">Rhamnogalacturonase A/B/Epimerase-like pectate lyase domain-containing protein</fullName>
    </recommendedName>
</protein>
<accession>A0A4Y3QYF7</accession>
<dbReference type="AlphaFoldDB" id="A0A4Y3QYF7"/>
<dbReference type="SMART" id="SM00710">
    <property type="entry name" value="PbH1"/>
    <property type="match status" value="5"/>
</dbReference>
<dbReference type="InterPro" id="IPR011050">
    <property type="entry name" value="Pectin_lyase_fold/virulence"/>
</dbReference>
<dbReference type="InterPro" id="IPR006626">
    <property type="entry name" value="PbH1"/>
</dbReference>
<comment type="caution">
    <text evidence="2">The sequence shown here is derived from an EMBL/GenBank/DDBJ whole genome shotgun (WGS) entry which is preliminary data.</text>
</comment>
<dbReference type="Gene3D" id="2.160.20.10">
    <property type="entry name" value="Single-stranded right-handed beta-helix, Pectin lyase-like"/>
    <property type="match status" value="1"/>
</dbReference>
<dbReference type="Pfam" id="PF12708">
    <property type="entry name" value="Pect-lyase_RHGA_epim"/>
    <property type="match status" value="1"/>
</dbReference>
<dbReference type="SUPFAM" id="SSF51126">
    <property type="entry name" value="Pectin lyase-like"/>
    <property type="match status" value="1"/>
</dbReference>
<gene>
    <name evidence="2" type="ORF">SCA03_30060</name>
</gene>
<organism evidence="2 3">
    <name type="scientific">Streptomyces cacaoi</name>
    <dbReference type="NCBI Taxonomy" id="1898"/>
    <lineage>
        <taxon>Bacteria</taxon>
        <taxon>Bacillati</taxon>
        <taxon>Actinomycetota</taxon>
        <taxon>Actinomycetes</taxon>
        <taxon>Kitasatosporales</taxon>
        <taxon>Streptomycetaceae</taxon>
        <taxon>Streptomyces</taxon>
    </lineage>
</organism>
<evidence type="ECO:0000313" key="2">
    <source>
        <dbReference type="EMBL" id="GEB50455.1"/>
    </source>
</evidence>
<keyword evidence="3" id="KW-1185">Reference proteome</keyword>
<dbReference type="RefSeq" id="WP_158102237.1">
    <property type="nucleotide sequence ID" value="NZ_BJMM01000012.1"/>
</dbReference>
<evidence type="ECO:0000259" key="1">
    <source>
        <dbReference type="Pfam" id="PF12708"/>
    </source>
</evidence>
<feature type="domain" description="Rhamnogalacturonase A/B/Epimerase-like pectate lyase" evidence="1">
    <location>
        <begin position="5"/>
        <end position="50"/>
    </location>
</feature>
<dbReference type="InterPro" id="IPR024535">
    <property type="entry name" value="RHGA/B-epi-like_pectate_lyase"/>
</dbReference>
<sequence>MGNVLNLRDYGAKGDGVADDAPAIRHVLEMADAAGGATVIAPPGVYLLDSAPTWPAPCLLMPANTTLVAEDGAVFRRSVNLHNRLVQNFDGHEEHPGYSGRSNIHIVGGTWDGNAPDRVGGGNMMAFAHARNISVSEARFLDQPNNHAIEFNAIDGGQVRHCRFEGSVPKPDHPQTTEAIQIDGAFGAAGLEGGLPYDNTMSKDILVEGCTANASEKCGPWGLLVGSHAGHTGQRYEGIRVVNNLVLDSLVYGVRAYDWKNAEIVSNVIIGKDRDTYKAGICVASGVTSSDAVLVSNNVLDHAGGTGFGSIEIRQYTGAQNPPGGVIVSNNVISHYSGHGVMSEGDATQIIGNFIRASLGTAVNGIYVPNAGASHVNIHLNRVTGGRPIVAPSGTVHIGNDPEPTL</sequence>
<dbReference type="Proteomes" id="UP000319210">
    <property type="component" value="Unassembled WGS sequence"/>
</dbReference>
<dbReference type="InterPro" id="IPR012334">
    <property type="entry name" value="Pectin_lyas_fold"/>
</dbReference>
<evidence type="ECO:0000313" key="3">
    <source>
        <dbReference type="Proteomes" id="UP000319210"/>
    </source>
</evidence>
<reference evidence="2 3" key="1">
    <citation type="submission" date="2019-06" db="EMBL/GenBank/DDBJ databases">
        <title>Whole genome shotgun sequence of Streptomyces cacaoi subsp. cacaoi NBRC 12748.</title>
        <authorList>
            <person name="Hosoyama A."/>
            <person name="Uohara A."/>
            <person name="Ohji S."/>
            <person name="Ichikawa N."/>
        </authorList>
    </citation>
    <scope>NUCLEOTIDE SEQUENCE [LARGE SCALE GENOMIC DNA]</scope>
    <source>
        <strain evidence="2 3">NBRC 12748</strain>
    </source>
</reference>
<proteinExistence type="predicted"/>